<comment type="caution">
    <text evidence="1">The sequence shown here is derived from an EMBL/GenBank/DDBJ whole genome shotgun (WGS) entry which is preliminary data.</text>
</comment>
<dbReference type="InterPro" id="IPR025049">
    <property type="entry name" value="Mfa-like_1"/>
</dbReference>
<dbReference type="Gene3D" id="2.60.40.2630">
    <property type="match status" value="1"/>
</dbReference>
<proteinExistence type="predicted"/>
<dbReference type="InterPro" id="IPR042278">
    <property type="entry name" value="Mfa-like_1_N"/>
</dbReference>
<protein>
    <submittedName>
        <fullName evidence="1">Fimbrillin family protein</fullName>
    </submittedName>
</protein>
<evidence type="ECO:0000313" key="1">
    <source>
        <dbReference type="EMBL" id="MDT6975001.1"/>
    </source>
</evidence>
<evidence type="ECO:0000313" key="2">
    <source>
        <dbReference type="Proteomes" id="UP001258434"/>
    </source>
</evidence>
<dbReference type="CDD" id="cd13120">
    <property type="entry name" value="BF2867_like_N"/>
    <property type="match status" value="1"/>
</dbReference>
<dbReference type="PROSITE" id="PS51257">
    <property type="entry name" value="PROKAR_LIPOPROTEIN"/>
    <property type="match status" value="1"/>
</dbReference>
<organism evidence="1 2">
    <name type="scientific">Bacteroides fragilis</name>
    <dbReference type="NCBI Taxonomy" id="817"/>
    <lineage>
        <taxon>Bacteria</taxon>
        <taxon>Pseudomonadati</taxon>
        <taxon>Bacteroidota</taxon>
        <taxon>Bacteroidia</taxon>
        <taxon>Bacteroidales</taxon>
        <taxon>Bacteroidaceae</taxon>
        <taxon>Bacteroides</taxon>
    </lineage>
</organism>
<name>A0ABD5FRX3_BACFG</name>
<dbReference type="Pfam" id="PF13149">
    <property type="entry name" value="Mfa_like_1"/>
    <property type="match status" value="1"/>
</dbReference>
<dbReference type="Gene3D" id="2.60.40.2620">
    <property type="entry name" value="Fimbrillin-like"/>
    <property type="match status" value="1"/>
</dbReference>
<reference evidence="1 2" key="2">
    <citation type="submission" date="2023-08" db="EMBL/GenBank/DDBJ databases">
        <authorList>
            <person name="Du M."/>
            <person name="Liu C."/>
            <person name="Liu S.-J."/>
        </authorList>
    </citation>
    <scope>NUCLEOTIDE SEQUENCE [LARGE SCALE GENOMIC DNA]</scope>
    <source>
        <strain evidence="1 2">GS077</strain>
    </source>
</reference>
<dbReference type="Proteomes" id="UP001258434">
    <property type="component" value="Unassembled WGS sequence"/>
</dbReference>
<gene>
    <name evidence="1" type="ORF">BFGS077_000248</name>
</gene>
<dbReference type="CDD" id="cd13121">
    <property type="entry name" value="BF2867_like_C"/>
    <property type="match status" value="1"/>
</dbReference>
<dbReference type="AlphaFoldDB" id="A0ABD5FRX3"/>
<sequence>MIMFLRKQIKMKQMLTNIGMGILLTACGNGGVDPVDTGGEEEYVPVRVETVTDNGIGTRAVTLSNAAIGIFRTAPYSATFPQQYNVECIHDGTAWSLASKIYVGSTDASLHAYYPYGKVTFGANSTVTALTVKDHTADNDFCYADAPLTAVNNRTPVASFLLKHAYAGLKFSIACHSTYPLKKCKLTRIVMQPVTSGKIFYVERSMDISKSAADAGQLGGSTASGWSLDTSALAVGTTGIAQGSTDESISKLFPPQDFEDDTRLILTIDGSEYSVTIPYKVLKALKAGYLSTISLEIKGTGVDVSGVKVYPWDTSVVPGGDNDATLD</sequence>
<dbReference type="EMBL" id="JAVFHL010000001">
    <property type="protein sequence ID" value="MDT6975001.1"/>
    <property type="molecule type" value="Genomic_DNA"/>
</dbReference>
<reference evidence="2" key="1">
    <citation type="submission" date="2023-07" db="EMBL/GenBank/DDBJ databases">
        <title>A gut symbiont ubiquitin homologue binds and inactivates peptidyl-prolyl isomerase to mediate the interbacterial arms race in the human gut.</title>
        <authorList>
            <person name="Jiang K."/>
            <person name="Li W."/>
            <person name="Tong M."/>
            <person name="Xu J."/>
            <person name="Chen Z."/>
            <person name="Yang Y."/>
            <person name="Zang Y."/>
            <person name="Jiao X."/>
            <person name="Liu C."/>
            <person name="Lim B."/>
            <person name="Jiang X."/>
            <person name="Wang J."/>
            <person name="Wu D."/>
            <person name="Wang M."/>
            <person name="Liu S.-J."/>
            <person name="Shao F."/>
            <person name="Gao X."/>
        </authorList>
    </citation>
    <scope>NUCLEOTIDE SEQUENCE [LARGE SCALE GENOMIC DNA]</scope>
    <source>
        <strain evidence="2">GS077</strain>
    </source>
</reference>
<accession>A0ABD5FRX3</accession>